<evidence type="ECO:0000256" key="13">
    <source>
        <dbReference type="ARBA" id="ARBA00031669"/>
    </source>
</evidence>
<comment type="subcellular location">
    <subcellularLocation>
        <location evidence="1">Mitochondrion inner membrane</location>
    </subcellularLocation>
</comment>
<keyword evidence="11" id="KW-0139">CF(1)</keyword>
<dbReference type="InterPro" id="IPR001469">
    <property type="entry name" value="ATP_synth_F1_dsu/esu"/>
</dbReference>
<protein>
    <recommendedName>
        <fullName evidence="3">ATP synthase subunit delta, mitochondrial</fullName>
    </recommendedName>
    <alternativeName>
        <fullName evidence="13">F-ATPase delta subunit</fullName>
    </alternativeName>
</protein>
<organism evidence="17 18">
    <name type="scientific">Exophiala bonariae</name>
    <dbReference type="NCBI Taxonomy" id="1690606"/>
    <lineage>
        <taxon>Eukaryota</taxon>
        <taxon>Fungi</taxon>
        <taxon>Dikarya</taxon>
        <taxon>Ascomycota</taxon>
        <taxon>Pezizomycotina</taxon>
        <taxon>Eurotiomycetes</taxon>
        <taxon>Chaetothyriomycetidae</taxon>
        <taxon>Chaetothyriales</taxon>
        <taxon>Herpotrichiellaceae</taxon>
        <taxon>Exophiala</taxon>
    </lineage>
</organism>
<dbReference type="GO" id="GO:0046933">
    <property type="term" value="F:proton-transporting ATP synthase activity, rotational mechanism"/>
    <property type="evidence" value="ECO:0007669"/>
    <property type="project" value="InterPro"/>
</dbReference>
<evidence type="ECO:0000259" key="16">
    <source>
        <dbReference type="Pfam" id="PF21334"/>
    </source>
</evidence>
<keyword evidence="6" id="KW-0999">Mitochondrion inner membrane</keyword>
<dbReference type="RefSeq" id="XP_064704950.1">
    <property type="nucleotide sequence ID" value="XM_064847229.1"/>
</dbReference>
<keyword evidence="12" id="KW-0066">ATP synthesis</keyword>
<feature type="region of interest" description="Disordered" evidence="14">
    <location>
        <begin position="579"/>
        <end position="751"/>
    </location>
</feature>
<evidence type="ECO:0000256" key="7">
    <source>
        <dbReference type="ARBA" id="ARBA00022946"/>
    </source>
</evidence>
<evidence type="ECO:0000256" key="6">
    <source>
        <dbReference type="ARBA" id="ARBA00022792"/>
    </source>
</evidence>
<dbReference type="CDD" id="cd12152">
    <property type="entry name" value="F1-ATPase_delta"/>
    <property type="match status" value="1"/>
</dbReference>
<evidence type="ECO:0000256" key="10">
    <source>
        <dbReference type="ARBA" id="ARBA00023136"/>
    </source>
</evidence>
<evidence type="ECO:0000256" key="5">
    <source>
        <dbReference type="ARBA" id="ARBA00022781"/>
    </source>
</evidence>
<feature type="compositionally biased region" description="Basic and acidic residues" evidence="14">
    <location>
        <begin position="738"/>
        <end position="751"/>
    </location>
</feature>
<dbReference type="HAMAP" id="MF_00530">
    <property type="entry name" value="ATP_synth_epsil_bac"/>
    <property type="match status" value="1"/>
</dbReference>
<evidence type="ECO:0000256" key="8">
    <source>
        <dbReference type="ARBA" id="ARBA00023065"/>
    </source>
</evidence>
<dbReference type="GO" id="GO:0045259">
    <property type="term" value="C:proton-transporting ATP synthase complex"/>
    <property type="evidence" value="ECO:0007669"/>
    <property type="project" value="UniProtKB-KW"/>
</dbReference>
<dbReference type="Pfam" id="PF21334">
    <property type="entry name" value="ATPD_C_fung"/>
    <property type="match status" value="1"/>
</dbReference>
<evidence type="ECO:0000256" key="14">
    <source>
        <dbReference type="SAM" id="MobiDB-lite"/>
    </source>
</evidence>
<keyword evidence="18" id="KW-1185">Reference proteome</keyword>
<keyword evidence="10" id="KW-0472">Membrane</keyword>
<dbReference type="GO" id="GO:0005743">
    <property type="term" value="C:mitochondrial inner membrane"/>
    <property type="evidence" value="ECO:0007669"/>
    <property type="project" value="UniProtKB-SubCell"/>
</dbReference>
<keyword evidence="7" id="KW-0809">Transit peptide</keyword>
<evidence type="ECO:0000256" key="2">
    <source>
        <dbReference type="ARBA" id="ARBA00005712"/>
    </source>
</evidence>
<dbReference type="Gene3D" id="6.10.140.880">
    <property type="match status" value="1"/>
</dbReference>
<feature type="region of interest" description="Disordered" evidence="14">
    <location>
        <begin position="177"/>
        <end position="252"/>
    </location>
</feature>
<keyword evidence="4" id="KW-0813">Transport</keyword>
<gene>
    <name evidence="17" type="ORF">LTR84_003645</name>
</gene>
<feature type="compositionally biased region" description="Low complexity" evidence="14">
    <location>
        <begin position="201"/>
        <end position="212"/>
    </location>
</feature>
<feature type="compositionally biased region" description="Polar residues" evidence="14">
    <location>
        <begin position="675"/>
        <end position="691"/>
    </location>
</feature>
<dbReference type="PANTHER" id="PTHR13822">
    <property type="entry name" value="ATP SYNTHASE DELTA/EPSILON CHAIN"/>
    <property type="match status" value="1"/>
</dbReference>
<feature type="compositionally biased region" description="Polar residues" evidence="14">
    <location>
        <begin position="187"/>
        <end position="200"/>
    </location>
</feature>
<dbReference type="InterPro" id="IPR020546">
    <property type="entry name" value="ATP_synth_F1_dsu/esu_N"/>
</dbReference>
<evidence type="ECO:0000256" key="12">
    <source>
        <dbReference type="ARBA" id="ARBA00023310"/>
    </source>
</evidence>
<feature type="compositionally biased region" description="Polar residues" evidence="14">
    <location>
        <begin position="491"/>
        <end position="500"/>
    </location>
</feature>
<evidence type="ECO:0000259" key="15">
    <source>
        <dbReference type="Pfam" id="PF02823"/>
    </source>
</evidence>
<dbReference type="Proteomes" id="UP001358417">
    <property type="component" value="Unassembled WGS sequence"/>
</dbReference>
<dbReference type="Gene3D" id="2.60.15.10">
    <property type="entry name" value="F0F1 ATP synthase delta/epsilon subunit, N-terminal"/>
    <property type="match status" value="1"/>
</dbReference>
<keyword evidence="5" id="KW-0375">Hydrogen ion transport</keyword>
<evidence type="ECO:0000256" key="1">
    <source>
        <dbReference type="ARBA" id="ARBA00004273"/>
    </source>
</evidence>
<evidence type="ECO:0000256" key="11">
    <source>
        <dbReference type="ARBA" id="ARBA00023196"/>
    </source>
</evidence>
<feature type="compositionally biased region" description="Pro residues" evidence="14">
    <location>
        <begin position="627"/>
        <end position="639"/>
    </location>
</feature>
<dbReference type="PANTHER" id="PTHR13822:SF7">
    <property type="entry name" value="ATP SYNTHASE SUBUNIT DELTA, MITOCHONDRIAL"/>
    <property type="match status" value="1"/>
</dbReference>
<feature type="compositionally biased region" description="Low complexity" evidence="14">
    <location>
        <begin position="617"/>
        <end position="626"/>
    </location>
</feature>
<name>A0AAV9N5N4_9EURO</name>
<feature type="region of interest" description="Disordered" evidence="14">
    <location>
        <begin position="303"/>
        <end position="358"/>
    </location>
</feature>
<feature type="compositionally biased region" description="Basic and acidic residues" evidence="14">
    <location>
        <begin position="579"/>
        <end position="593"/>
    </location>
</feature>
<keyword evidence="9" id="KW-0496">Mitochondrion</keyword>
<dbReference type="FunFam" id="2.60.15.10:FF:000003">
    <property type="entry name" value="ATP synthase subunit delta, mitochondrial"/>
    <property type="match status" value="1"/>
</dbReference>
<dbReference type="InterPro" id="IPR048938">
    <property type="entry name" value="ATPD_C_fung"/>
</dbReference>
<comment type="similarity">
    <text evidence="2">Belongs to the ATPase epsilon chain family.</text>
</comment>
<feature type="domain" description="ATP synthase F1 complex delta/epsilon subunit N-terminal" evidence="15">
    <location>
        <begin position="36"/>
        <end position="108"/>
    </location>
</feature>
<sequence>MSALRLSRAALRVGSAAAFKPVQRRGYADAVSDKIKLSLSLPHQAIYKSTDVVQVNIAAETGEMGILAQHVPSIEQLKPGLVEVIEESGGSKQFFLSGGFAVVQPNSVLSINAVEGYPLEEFSSEAVNSQISEAQKIASGNGSEQDIAEAKIELEILESLQAALNPQAGTVADRIRAFQGGPPFTSPRKQNQSRADQNVQSPRKSFSRPRPSVQVEKDEVGQKTTAKNAPASRRTSRRRQSMEILAGEPSRFADARSRLRSVIDDHEEKPNSQRSRAYTLAELNHMLDDAIGGNVDLDGRLSSSMTEEATPKANVYQDQPALSDSQRQSHSQERNIRSSLDSAHPRSSGSSEHGAYDDEKNALYWPHLITRNVPKRPHTSHSTRHASTARVPTQVVVVPPQANPVPVKSQFSPVRQRAAMFESLGPVTVVHGEDCGPSQHPHINSTRSKQEFKPPLTKVHKIKLGNVIDERPGTPLIPLTLPQMVSPRELPTSSTPQTDNVEVKPAESNTGTVTQDRQRKPSMGWPFRWGIFNKNASTQHEAQGDAPTDAQSTAKVQPETESKIVKSRVQDLLLAAKERDEEEKKRWNLEKDRMSRRHSRFPTMVVKDPTAPEQHVEPQSTITSQPSPQPPSESAPPAKPSQTLFAAESEVFEQKTPLERAMTEKQVLSPMSLPQAMTESETSPRKSTPQTPIRGRSRRPTHRISLNGQEHPMESQVSLSSRRSRSVSRTGAGGGVRVEVEVRDSPEREARERGEKIVIIRANVEDLVREE</sequence>
<dbReference type="AlphaFoldDB" id="A0AAV9N5N4"/>
<evidence type="ECO:0000313" key="17">
    <source>
        <dbReference type="EMBL" id="KAK5050364.1"/>
    </source>
</evidence>
<evidence type="ECO:0000313" key="18">
    <source>
        <dbReference type="Proteomes" id="UP001358417"/>
    </source>
</evidence>
<evidence type="ECO:0000256" key="3">
    <source>
        <dbReference type="ARBA" id="ARBA00016960"/>
    </source>
</evidence>
<feature type="compositionally biased region" description="Basic and acidic residues" evidence="14">
    <location>
        <begin position="652"/>
        <end position="663"/>
    </location>
</feature>
<comment type="caution">
    <text evidence="17">The sequence shown here is derived from an EMBL/GenBank/DDBJ whole genome shotgun (WGS) entry which is preliminary data.</text>
</comment>
<proteinExistence type="inferred from homology"/>
<feature type="domain" description="F1F0-ATP synthase subunit delta C-terminal" evidence="16">
    <location>
        <begin position="122"/>
        <end position="162"/>
    </location>
</feature>
<reference evidence="17 18" key="1">
    <citation type="submission" date="2023-08" db="EMBL/GenBank/DDBJ databases">
        <title>Black Yeasts Isolated from many extreme environments.</title>
        <authorList>
            <person name="Coleine C."/>
            <person name="Stajich J.E."/>
            <person name="Selbmann L."/>
        </authorList>
    </citation>
    <scope>NUCLEOTIDE SEQUENCE [LARGE SCALE GENOMIC DNA]</scope>
    <source>
        <strain evidence="17 18">CCFEE 5792</strain>
    </source>
</reference>
<feature type="compositionally biased region" description="Polar residues" evidence="14">
    <location>
        <begin position="337"/>
        <end position="351"/>
    </location>
</feature>
<evidence type="ECO:0000256" key="9">
    <source>
        <dbReference type="ARBA" id="ARBA00023128"/>
    </source>
</evidence>
<accession>A0AAV9N5N4</accession>
<dbReference type="InterPro" id="IPR036771">
    <property type="entry name" value="ATPsynth_dsu/esu_N"/>
</dbReference>
<dbReference type="SUPFAM" id="SSF51344">
    <property type="entry name" value="Epsilon subunit of F1F0-ATP synthase N-terminal domain"/>
    <property type="match status" value="1"/>
</dbReference>
<dbReference type="GeneID" id="89971828"/>
<feature type="compositionally biased region" description="Polar residues" evidence="14">
    <location>
        <begin position="316"/>
        <end position="329"/>
    </location>
</feature>
<evidence type="ECO:0000256" key="4">
    <source>
        <dbReference type="ARBA" id="ARBA00022448"/>
    </source>
</evidence>
<dbReference type="Pfam" id="PF02823">
    <property type="entry name" value="ATP-synt_DE_N"/>
    <property type="match status" value="1"/>
</dbReference>
<feature type="region of interest" description="Disordered" evidence="14">
    <location>
        <begin position="485"/>
        <end position="563"/>
    </location>
</feature>
<dbReference type="EMBL" id="JAVRRD010000017">
    <property type="protein sequence ID" value="KAK5050364.1"/>
    <property type="molecule type" value="Genomic_DNA"/>
</dbReference>
<keyword evidence="8" id="KW-0406">Ion transport</keyword>